<dbReference type="STRING" id="353153.Q4DL23"/>
<reference evidence="3 4" key="1">
    <citation type="journal article" date="2005" name="Science">
        <title>The genome sequence of Trypanosoma cruzi, etiologic agent of Chagas disease.</title>
        <authorList>
            <person name="El-Sayed N.M."/>
            <person name="Myler P.J."/>
            <person name="Bartholomeu D.C."/>
            <person name="Nilsson D."/>
            <person name="Aggarwal G."/>
            <person name="Tran A.N."/>
            <person name="Ghedin E."/>
            <person name="Worthey E.A."/>
            <person name="Delcher A.L."/>
            <person name="Blandin G."/>
            <person name="Westenberger S.J."/>
            <person name="Caler E."/>
            <person name="Cerqueira G.C."/>
            <person name="Branche C."/>
            <person name="Haas B."/>
            <person name="Anupama A."/>
            <person name="Arner E."/>
            <person name="Aslund L."/>
            <person name="Attipoe P."/>
            <person name="Bontempi E."/>
            <person name="Bringaud F."/>
            <person name="Burton P."/>
            <person name="Cadag E."/>
            <person name="Campbell D.A."/>
            <person name="Carrington M."/>
            <person name="Crabtree J."/>
            <person name="Darban H."/>
            <person name="da Silveira J.F."/>
            <person name="de Jong P."/>
            <person name="Edwards K."/>
            <person name="Englund P.T."/>
            <person name="Fazelina G."/>
            <person name="Feldblyum T."/>
            <person name="Ferella M."/>
            <person name="Frasch A.C."/>
            <person name="Gull K."/>
            <person name="Horn D."/>
            <person name="Hou L."/>
            <person name="Huang Y."/>
            <person name="Kindlund E."/>
            <person name="Klingbeil M."/>
            <person name="Kluge S."/>
            <person name="Koo H."/>
            <person name="Lacerda D."/>
            <person name="Levin M.J."/>
            <person name="Lorenzi H."/>
            <person name="Louie T."/>
            <person name="Machado C.R."/>
            <person name="McCulloch R."/>
            <person name="McKenna A."/>
            <person name="Mizuno Y."/>
            <person name="Mottram J.C."/>
            <person name="Nelson S."/>
            <person name="Ochaya S."/>
            <person name="Osoegawa K."/>
            <person name="Pai G."/>
            <person name="Parsons M."/>
            <person name="Pentony M."/>
            <person name="Pettersson U."/>
            <person name="Pop M."/>
            <person name="Ramirez J.L."/>
            <person name="Rinta J."/>
            <person name="Robertson L."/>
            <person name="Salzberg S.L."/>
            <person name="Sanchez D.O."/>
            <person name="Seyler A."/>
            <person name="Sharma R."/>
            <person name="Shetty J."/>
            <person name="Simpson A.J."/>
            <person name="Sisk E."/>
            <person name="Tammi M.T."/>
            <person name="Tarleton R."/>
            <person name="Teixeira S."/>
            <person name="Van Aken S."/>
            <person name="Vogt C."/>
            <person name="Ward P.N."/>
            <person name="Wickstead B."/>
            <person name="Wortman J."/>
            <person name="White O."/>
            <person name="Fraser C.M."/>
            <person name="Stuart K.D."/>
            <person name="Andersson B."/>
        </authorList>
    </citation>
    <scope>NUCLEOTIDE SEQUENCE [LARGE SCALE GENOMIC DNA]</scope>
    <source>
        <strain evidence="3 4">CL Brener</strain>
    </source>
</reference>
<feature type="region of interest" description="Disordered" evidence="1">
    <location>
        <begin position="1"/>
        <end position="32"/>
    </location>
</feature>
<evidence type="ECO:0000313" key="3">
    <source>
        <dbReference type="EMBL" id="EAN93224.1"/>
    </source>
</evidence>
<dbReference type="Pfam" id="PF26180">
    <property type="entry name" value="PAP-OAS1"/>
    <property type="match status" value="1"/>
</dbReference>
<dbReference type="eggNOG" id="KOG1906">
    <property type="taxonomic scope" value="Eukaryota"/>
</dbReference>
<dbReference type="GeneID" id="3546720"/>
<gene>
    <name evidence="3" type="ORF">Tc00.1047053511261.80</name>
</gene>
<dbReference type="InterPro" id="IPR022108">
    <property type="entry name" value="DUF3648"/>
</dbReference>
<dbReference type="AlphaFoldDB" id="Q4DL23"/>
<keyword evidence="4" id="KW-1185">Reference proteome</keyword>
<accession>Q4DL23</accession>
<proteinExistence type="predicted"/>
<evidence type="ECO:0000256" key="1">
    <source>
        <dbReference type="SAM" id="MobiDB-lite"/>
    </source>
</evidence>
<dbReference type="RefSeq" id="XP_815075.1">
    <property type="nucleotide sequence ID" value="XM_809982.1"/>
</dbReference>
<dbReference type="InterPro" id="IPR043519">
    <property type="entry name" value="NT_sf"/>
</dbReference>
<dbReference type="OMA" id="SCFDITV"/>
<dbReference type="PANTHER" id="PTHR45979:SF30">
    <property type="entry name" value="NUCLEOTIDYLTRANSFERASE"/>
    <property type="match status" value="1"/>
</dbReference>
<protein>
    <recommendedName>
        <fullName evidence="2">PAP/OAS1 substrate-binding-related domain-containing protein</fullName>
    </recommendedName>
</protein>
<dbReference type="PaxDb" id="353153-Q4DL23"/>
<comment type="caution">
    <text evidence="3">The sequence shown here is derived from an EMBL/GenBank/DDBJ whole genome shotgun (WGS) entry which is preliminary data.</text>
</comment>
<dbReference type="SUPFAM" id="SSF81631">
    <property type="entry name" value="PAP/OAS1 substrate-binding domain"/>
    <property type="match status" value="1"/>
</dbReference>
<dbReference type="PANTHER" id="PTHR45979">
    <property type="entry name" value="PAP/OAS1 SUBSTRATE-BINDING DOMAIN SUPERFAMILY"/>
    <property type="match status" value="1"/>
</dbReference>
<name>Q4DL23_TRYCC</name>
<dbReference type="Proteomes" id="UP000002296">
    <property type="component" value="Unassembled WGS sequence"/>
</dbReference>
<dbReference type="KEGG" id="tcr:511261.80"/>
<evidence type="ECO:0000313" key="4">
    <source>
        <dbReference type="Proteomes" id="UP000002296"/>
    </source>
</evidence>
<sequence length="1276" mass="141202">MGKPHLTAGGKINRREGTEPVVESPRVSYGPPPTELSLENFPAKGSTGFADINDEAQCHRFCRRQQPRRKNPMMMPRKIRKVHPSKDFMLEEAPPLEGSISLQLCSQSLEKDKILGECFESQTNGSGRSMAGDGMPLNGSCRLVSPHSFPKEKQSVLLSEEGNLIDEAPCATNNAFPEVRECSFCGYMCIDEKIKPSENCFSRNILIKEETERFPPSPTKRNQGNRTAGELMPAPVVIPIREYCDTEAVSTLLHREKKQPEQQNEYEEENQEKNHILSEEIPSGDHLPAPQERIGQLPKSLQLSGSVFAKSQTSLVTTFAPTNMGRGDGDGGDSFSLWGNQQQHGITSTAIKNGNAMYELNGRSTSSLSEPPTCHQHHHRSYSFTPEVSSSLSQLVDEQIVAYLSQTAEKMMWRRQKQLRCVSEYLTEAIAHEAWRKGVQYGELRYYVFGSVATYTVLPDGDNDMTFDVEGLVNPTKIIEREEAPVNSHARAIMSRSGSIRNNNNDNNNHDTDSNSNSSNSNNNNNNNNNMSLSQAAAIAGGELLSSLAEYLRENNPHVYVEALVVAEVRVLKLVMEGSCFDITVGQLGGVVCVRFLQEMDMLIGCQHLLKRTLLLLKAWCCYEAHILSGQGGYLSSYAATIMLISMMNTVEFLEDLGSVEEREEDGEAHLGCEPHESLKNISPLQLFARFLKFFSFFDFEHYCVTVFGPLPCACLDGKPFDLSQLEVLAGKGGNLGAIPKSSMGGEEETDFKDPMGMGMLGLTAEGQRELGHCIRRRAKPLITVNWVKHILRDEHIRRQDERKNSIGLHREMGGMDAGFNNMENIPEETEQMRLDSGGGAQEDATLFCSNFDTTHFSLRTMNVMDPLRWSASLCRGVSRNHLQRIRRAFREGLALFEKGSIVLGDTSLSSLAANSQYSDVSFERSSRTCESVGVVSDPVWVATEQRHRFDAINSVLKELFGHTLMVLRKHNSECSSLSVTPRQVRCKRCPLPSFFCASHLSQLCESPYLLALQESAQKSGDERDEGGSNARGTIGEVHAFTPALAVSSQRNFYPHQQPQRQRQLNMLTNSLSVAPTPGPMLTTVSSKTQSDSLRFANSVNGVNWQDSNKHFNRDSCMNLMDMPQHPARGAPLLRYRVKGNSLLRFRPPSSAVAATNCNLCSAESASFQCYPDFPTLGTPGTNSMTPIEPNAFGGAPMDFAPLPLPPPPPVFSSISSIDTRFQTNASSQKKKNVSRRCVATPPNVDGFSGGAYHHFNFLSVGALTPVSTKANNVRL</sequence>
<evidence type="ECO:0000259" key="2">
    <source>
        <dbReference type="Pfam" id="PF26180"/>
    </source>
</evidence>
<dbReference type="SUPFAM" id="SSF81301">
    <property type="entry name" value="Nucleotidyltransferase"/>
    <property type="match status" value="1"/>
</dbReference>
<feature type="domain" description="PAP/OAS1 substrate-binding-related" evidence="2">
    <location>
        <begin position="604"/>
        <end position="650"/>
    </location>
</feature>
<dbReference type="EMBL" id="AAHK01000367">
    <property type="protein sequence ID" value="EAN93224.1"/>
    <property type="molecule type" value="Genomic_DNA"/>
</dbReference>
<dbReference type="Pfam" id="PF12364">
    <property type="entry name" value="DUF3648"/>
    <property type="match status" value="1"/>
</dbReference>
<feature type="compositionally biased region" description="Low complexity" evidence="1">
    <location>
        <begin position="514"/>
        <end position="530"/>
    </location>
</feature>
<dbReference type="Gene3D" id="1.10.1410.10">
    <property type="match status" value="1"/>
</dbReference>
<feature type="region of interest" description="Disordered" evidence="1">
    <location>
        <begin position="497"/>
        <end position="531"/>
    </location>
</feature>
<dbReference type="InterPro" id="IPR058920">
    <property type="entry name" value="PAP-OAS1-bd-rel"/>
</dbReference>
<organism evidence="3 4">
    <name type="scientific">Trypanosoma cruzi (strain CL Brener)</name>
    <dbReference type="NCBI Taxonomy" id="353153"/>
    <lineage>
        <taxon>Eukaryota</taxon>
        <taxon>Discoba</taxon>
        <taxon>Euglenozoa</taxon>
        <taxon>Kinetoplastea</taxon>
        <taxon>Metakinetoplastina</taxon>
        <taxon>Trypanosomatida</taxon>
        <taxon>Trypanosomatidae</taxon>
        <taxon>Trypanosoma</taxon>
        <taxon>Schizotrypanum</taxon>
    </lineage>
</organism>
<dbReference type="InterPro" id="IPR058921">
    <property type="entry name" value="PAP/OAS1-rel"/>
</dbReference>
<dbReference type="InParanoid" id="Q4DL23"/>